<sequence>MRPPRDAPQIRDYGRLLARFWVVVVLATALSAGAGWLVWHHERNYVASLKFLVVTPGGAEPFDAFYGNLTAMSRALTYESLAHDPKVLQRTEDELGADRGGQTLVKGITVVPSTSAVFDVLVAAAEPEAAKNAANTLGRNMIAASDALQKADPEAAGLVLVDPANDAADARGPASSVMLTGALLGLVSSVVLVLAYGLVLNSVDDRRQVARIVDVVRRGTA</sequence>
<dbReference type="KEGG" id="mmag:MMAD_14550"/>
<proteinExistence type="predicted"/>
<evidence type="ECO:0000256" key="1">
    <source>
        <dbReference type="SAM" id="Phobius"/>
    </source>
</evidence>
<accession>A0A7I7XD07</accession>
<protein>
    <recommendedName>
        <fullName evidence="4">Capsular polysaccharide biosynthesis protein</fullName>
    </recommendedName>
</protein>
<evidence type="ECO:0008006" key="4">
    <source>
        <dbReference type="Google" id="ProtNLM"/>
    </source>
</evidence>
<evidence type="ECO:0000313" key="3">
    <source>
        <dbReference type="Proteomes" id="UP000466517"/>
    </source>
</evidence>
<gene>
    <name evidence="2" type="ORF">MMAD_14550</name>
</gene>
<evidence type="ECO:0000313" key="2">
    <source>
        <dbReference type="EMBL" id="BBZ27160.1"/>
    </source>
</evidence>
<keyword evidence="1" id="KW-0472">Membrane</keyword>
<keyword evidence="3" id="KW-1185">Reference proteome</keyword>
<dbReference type="Proteomes" id="UP000466517">
    <property type="component" value="Chromosome"/>
</dbReference>
<dbReference type="RefSeq" id="WP_163734545.1">
    <property type="nucleotide sequence ID" value="NZ_AP022610.1"/>
</dbReference>
<dbReference type="EMBL" id="AP022610">
    <property type="protein sequence ID" value="BBZ27160.1"/>
    <property type="molecule type" value="Genomic_DNA"/>
</dbReference>
<feature type="transmembrane region" description="Helical" evidence="1">
    <location>
        <begin position="177"/>
        <end position="199"/>
    </location>
</feature>
<keyword evidence="1" id="KW-1133">Transmembrane helix</keyword>
<organism evidence="2 3">
    <name type="scientific">Mycolicibacterium madagascariense</name>
    <dbReference type="NCBI Taxonomy" id="212765"/>
    <lineage>
        <taxon>Bacteria</taxon>
        <taxon>Bacillati</taxon>
        <taxon>Actinomycetota</taxon>
        <taxon>Actinomycetes</taxon>
        <taxon>Mycobacteriales</taxon>
        <taxon>Mycobacteriaceae</taxon>
        <taxon>Mycolicibacterium</taxon>
    </lineage>
</organism>
<dbReference type="AlphaFoldDB" id="A0A7I7XD07"/>
<keyword evidence="1" id="KW-0812">Transmembrane</keyword>
<name>A0A7I7XD07_9MYCO</name>
<reference evidence="2 3" key="1">
    <citation type="journal article" date="2019" name="Emerg. Microbes Infect.">
        <title>Comprehensive subspecies identification of 175 nontuberculous mycobacteria species based on 7547 genomic profiles.</title>
        <authorList>
            <person name="Matsumoto Y."/>
            <person name="Kinjo T."/>
            <person name="Motooka D."/>
            <person name="Nabeya D."/>
            <person name="Jung N."/>
            <person name="Uechi K."/>
            <person name="Horii T."/>
            <person name="Iida T."/>
            <person name="Fujita J."/>
            <person name="Nakamura S."/>
        </authorList>
    </citation>
    <scope>NUCLEOTIDE SEQUENCE [LARGE SCALE GENOMIC DNA]</scope>
    <source>
        <strain evidence="2 3">JCM 13574</strain>
    </source>
</reference>
<feature type="transmembrane region" description="Helical" evidence="1">
    <location>
        <begin position="20"/>
        <end position="39"/>
    </location>
</feature>